<evidence type="ECO:0000313" key="4">
    <source>
        <dbReference type="Proteomes" id="UP000002668"/>
    </source>
</evidence>
<dbReference type="SUPFAM" id="SSF69322">
    <property type="entry name" value="Tricorn protease domain 2"/>
    <property type="match status" value="1"/>
</dbReference>
<dbReference type="EMBL" id="FP929083">
    <property type="protein sequence ID" value="CBX91996.1"/>
    <property type="molecule type" value="Genomic_DNA"/>
</dbReference>
<dbReference type="InterPro" id="IPR001680">
    <property type="entry name" value="WD40_rpt"/>
</dbReference>
<keyword evidence="4" id="KW-1185">Reference proteome</keyword>
<dbReference type="AlphaFoldDB" id="E5R526"/>
<sequence length="1044" mass="118311">MSMSCFSHEDFSKAYNFPLEPGRNFESSAGIPARYASGHPKEWSDERPLGTIDFSLDDQVHSIEGYPSYHTALSPDGKLLAISTHTEHILIYDVHSQELRQKLDGAGCLVFRPLVPSEDGVAKPTQIAGEQLKKLAYTIVSSVNDEASHVQPNPDRLILWDLDRHGRSMDMDESIDPKTLATKAIDAIATELLAKHEWTRNFMDSSALHNEFEKALSRIAVKHRRRHNTILDNAVLGSFGSTSFSANGRLLLYHAANSSTQMGMREADRLPHVVVYDMEAKQELHRLSGHRDAIMWSAFSPDDEKIATVSWDGTLRMYSPTTGDLLWATENSGGQSWTGAFSPDSKFIAWSSKFGREIQVLDSSEGRQLSTFPDKLSEWCRCLIWHPNNRDIALCAGKEAYIWTAFDGGPNGSIPQHYMMDNDNKWPTMANIQRVDWMDQGKLLALEFSEGTNLVYNIERNTTELFKRPKGVDIAWIEHGLYGPISKRENDDYYLSVDGDVQIELEPATFAPRISSTVSIPLCPGNRQQLTLHIAAPGEYKFNGLRLCAAVTVTNLYHLALRLAKGNTDRTPASALMRVPFQAVHTPHWRSLSPTQCGLRCCVLYMNLEGTADRCPKIALPFSLGPAFLTIFIQDFEGFNGHFAVLLNTIAAPFPHHKLNSLCRVTEHKIQLPSHKPKMIQATENGERYELTSPTVMPKAGAFLWNQRMMIQVTCRGFATAQYMQPEPAKYAYAPNLEAKTFMQPEQNYYAHHPGRFVYVKDEETAEIFSAPYEPVRAKPDRFVFDVGKSDIKWTVEKLGIRVEMKFLLPTDDVAELWSIKVTNLTDRRRSLSVYPYFPLGYMSWMNQEAEWSENCGGIIGSCKTPYQKAEDYPKMKYLKDKTYFLCETTPVAWEAKQEAFEGEGGLQAPSALQEPQLSNSDARYETPTAAVQYWADLKVNESREYRFLFGPAYDEEETLKMRRKYLSKEGFEQAAKDYESYIERGSGCLRLSTPDKHLDNLVNNWLPRQVYYHASSSQKSVGKRLSRPSVNKRGMARCRTEFS</sequence>
<dbReference type="Gene3D" id="2.70.98.40">
    <property type="entry name" value="Glycoside hydrolase, family 65, N-terminal domain"/>
    <property type="match status" value="1"/>
</dbReference>
<feature type="repeat" description="WD" evidence="1">
    <location>
        <begin position="287"/>
        <end position="328"/>
    </location>
</feature>
<dbReference type="STRING" id="985895.E5R526"/>
<evidence type="ECO:0000256" key="1">
    <source>
        <dbReference type="PROSITE-ProRule" id="PRU00221"/>
    </source>
</evidence>
<dbReference type="PROSITE" id="PS50082">
    <property type="entry name" value="WD_REPEATS_2"/>
    <property type="match status" value="1"/>
</dbReference>
<reference evidence="4" key="1">
    <citation type="journal article" date="2011" name="Nat. Commun.">
        <title>Effector diversification within compartments of the Leptosphaeria maculans genome affected by Repeat-Induced Point mutations.</title>
        <authorList>
            <person name="Rouxel T."/>
            <person name="Grandaubert J."/>
            <person name="Hane J.K."/>
            <person name="Hoede C."/>
            <person name="van de Wouw A.P."/>
            <person name="Couloux A."/>
            <person name="Dominguez V."/>
            <person name="Anthouard V."/>
            <person name="Bally P."/>
            <person name="Bourras S."/>
            <person name="Cozijnsen A.J."/>
            <person name="Ciuffetti L.M."/>
            <person name="Degrave A."/>
            <person name="Dilmaghani A."/>
            <person name="Duret L."/>
            <person name="Fudal I."/>
            <person name="Goodwin S.B."/>
            <person name="Gout L."/>
            <person name="Glaser N."/>
            <person name="Linglin J."/>
            <person name="Kema G.H.J."/>
            <person name="Lapalu N."/>
            <person name="Lawrence C.B."/>
            <person name="May K."/>
            <person name="Meyer M."/>
            <person name="Ollivier B."/>
            <person name="Poulain J."/>
            <person name="Schoch C.L."/>
            <person name="Simon A."/>
            <person name="Spatafora J.W."/>
            <person name="Stachowiak A."/>
            <person name="Turgeon B.G."/>
            <person name="Tyler B.M."/>
            <person name="Vincent D."/>
            <person name="Weissenbach J."/>
            <person name="Amselem J."/>
            <person name="Quesneville H."/>
            <person name="Oliver R.P."/>
            <person name="Wincker P."/>
            <person name="Balesdent M.-H."/>
            <person name="Howlett B.J."/>
        </authorList>
    </citation>
    <scope>NUCLEOTIDE SEQUENCE [LARGE SCALE GENOMIC DNA]</scope>
    <source>
        <strain evidence="4">JN3 / isolate v23.1.3 / race Av1-4-5-6-7-8</strain>
    </source>
</reference>
<feature type="domain" description="Glycosyl hydrolase 94 supersandwich" evidence="2">
    <location>
        <begin position="748"/>
        <end position="967"/>
    </location>
</feature>
<dbReference type="SMART" id="SM00320">
    <property type="entry name" value="WD40"/>
    <property type="match status" value="3"/>
</dbReference>
<dbReference type="HOGENOM" id="CLU_292053_0_0_1"/>
<dbReference type="CDD" id="cd11748">
    <property type="entry name" value="GH94N_NdvB_like"/>
    <property type="match status" value="1"/>
</dbReference>
<evidence type="ECO:0000259" key="2">
    <source>
        <dbReference type="Pfam" id="PF06165"/>
    </source>
</evidence>
<dbReference type="Pfam" id="PF06165">
    <property type="entry name" value="GH94_b-supersand"/>
    <property type="match status" value="1"/>
</dbReference>
<keyword evidence="1" id="KW-0853">WD repeat</keyword>
<dbReference type="GO" id="GO:0030245">
    <property type="term" value="P:cellulose catabolic process"/>
    <property type="evidence" value="ECO:0007669"/>
    <property type="project" value="InterPro"/>
</dbReference>
<dbReference type="SUPFAM" id="SSF74650">
    <property type="entry name" value="Galactose mutarotase-like"/>
    <property type="match status" value="1"/>
</dbReference>
<dbReference type="Gene3D" id="2.130.10.10">
    <property type="entry name" value="YVTN repeat-like/Quinoprotein amine dehydrogenase"/>
    <property type="match status" value="1"/>
</dbReference>
<dbReference type="PANTHER" id="PTHR37469:SF2">
    <property type="entry name" value="CELLOBIONIC ACID PHOSPHORYLASE"/>
    <property type="match status" value="1"/>
</dbReference>
<dbReference type="eggNOG" id="ENOG502RNEZ">
    <property type="taxonomic scope" value="Eukaryota"/>
</dbReference>
<gene>
    <name evidence="3" type="ORF">LEMA_P047020.1</name>
</gene>
<dbReference type="PANTHER" id="PTHR37469">
    <property type="entry name" value="CELLOBIONIC ACID PHOSPHORYLASE-RELATED"/>
    <property type="match status" value="1"/>
</dbReference>
<dbReference type="InterPro" id="IPR015943">
    <property type="entry name" value="WD40/YVTN_repeat-like_dom_sf"/>
</dbReference>
<organism evidence="4">
    <name type="scientific">Leptosphaeria maculans (strain JN3 / isolate v23.1.3 / race Av1-4-5-6-7-8)</name>
    <name type="common">Blackleg fungus</name>
    <name type="synonym">Phoma lingam</name>
    <dbReference type="NCBI Taxonomy" id="985895"/>
    <lineage>
        <taxon>Eukaryota</taxon>
        <taxon>Fungi</taxon>
        <taxon>Dikarya</taxon>
        <taxon>Ascomycota</taxon>
        <taxon>Pezizomycotina</taxon>
        <taxon>Dothideomycetes</taxon>
        <taxon>Pleosporomycetidae</taxon>
        <taxon>Pleosporales</taxon>
        <taxon>Pleosporineae</taxon>
        <taxon>Leptosphaeriaceae</taxon>
        <taxon>Plenodomus</taxon>
        <taxon>Plenodomus lingam/Leptosphaeria maculans species complex</taxon>
    </lineage>
</organism>
<dbReference type="GO" id="GO:0030246">
    <property type="term" value="F:carbohydrate binding"/>
    <property type="evidence" value="ECO:0007669"/>
    <property type="project" value="InterPro"/>
</dbReference>
<dbReference type="VEuPathDB" id="FungiDB:LEMA_P047020.1"/>
<name>E5R526_LEPMJ</name>
<dbReference type="InterPro" id="IPR010383">
    <property type="entry name" value="Glyco_hydrolase_94_b-supersand"/>
</dbReference>
<dbReference type="GO" id="GO:0016758">
    <property type="term" value="F:hexosyltransferase activity"/>
    <property type="evidence" value="ECO:0007669"/>
    <property type="project" value="InterPro"/>
</dbReference>
<accession>E5R526</accession>
<dbReference type="InterPro" id="IPR037814">
    <property type="entry name" value="GH94N_CBAP"/>
</dbReference>
<dbReference type="Pfam" id="PF00400">
    <property type="entry name" value="WD40"/>
    <property type="match status" value="1"/>
</dbReference>
<dbReference type="Proteomes" id="UP000002668">
    <property type="component" value="Genome"/>
</dbReference>
<dbReference type="InParanoid" id="E5R526"/>
<dbReference type="InterPro" id="IPR011013">
    <property type="entry name" value="Gal_mutarotase_sf_dom"/>
</dbReference>
<dbReference type="InterPro" id="IPR052047">
    <property type="entry name" value="GH94_Enzymes"/>
</dbReference>
<dbReference type="OrthoDB" id="1367865at2759"/>
<evidence type="ECO:0000313" key="3">
    <source>
        <dbReference type="EMBL" id="CBX91996.1"/>
    </source>
</evidence>
<proteinExistence type="predicted"/>
<dbReference type="InterPro" id="IPR037018">
    <property type="entry name" value="GH65_N"/>
</dbReference>
<protein>
    <recommendedName>
        <fullName evidence="2">Glycosyl hydrolase 94 supersandwich domain-containing protein</fullName>
    </recommendedName>
</protein>